<keyword evidence="7" id="KW-0378">Hydrolase</keyword>
<keyword evidence="10" id="KW-0456">Lyase</keyword>
<evidence type="ECO:0000256" key="4">
    <source>
        <dbReference type="ARBA" id="ARBA00022722"/>
    </source>
</evidence>
<dbReference type="InterPro" id="IPR039787">
    <property type="entry name" value="ENDOU"/>
</dbReference>
<keyword evidence="9" id="KW-0464">Manganese</keyword>
<evidence type="ECO:0000256" key="9">
    <source>
        <dbReference type="ARBA" id="ARBA00023211"/>
    </source>
</evidence>
<keyword evidence="8" id="KW-0694">RNA-binding</keyword>
<dbReference type="PANTHER" id="PTHR12439">
    <property type="entry name" value="PLACENTAL PROTEIN 11-RELATED"/>
    <property type="match status" value="1"/>
</dbReference>
<comment type="caution">
    <text evidence="13">The sequence shown here is derived from an EMBL/GenBank/DDBJ whole genome shotgun (WGS) entry which is preliminary data.</text>
</comment>
<dbReference type="AlphaFoldDB" id="A0A9D4UIJ2"/>
<feature type="domain" description="EndoU" evidence="12">
    <location>
        <begin position="166"/>
        <end position="404"/>
    </location>
</feature>
<evidence type="ECO:0000256" key="6">
    <source>
        <dbReference type="ARBA" id="ARBA00022759"/>
    </source>
</evidence>
<keyword evidence="6" id="KW-0255">Endonuclease</keyword>
<dbReference type="GO" id="GO:0046872">
    <property type="term" value="F:metal ion binding"/>
    <property type="evidence" value="ECO:0007669"/>
    <property type="project" value="UniProtKB-KW"/>
</dbReference>
<evidence type="ECO:0000313" key="13">
    <source>
        <dbReference type="EMBL" id="KAI5068539.1"/>
    </source>
</evidence>
<comment type="subunit">
    <text evidence="3">Monomer.</text>
</comment>
<evidence type="ECO:0000259" key="12">
    <source>
        <dbReference type="PROSITE" id="PS51959"/>
    </source>
</evidence>
<feature type="compositionally biased region" description="Polar residues" evidence="11">
    <location>
        <begin position="116"/>
        <end position="132"/>
    </location>
</feature>
<dbReference type="PROSITE" id="PS51959">
    <property type="entry name" value="ENDOU"/>
    <property type="match status" value="1"/>
</dbReference>
<dbReference type="Proteomes" id="UP000886520">
    <property type="component" value="Chromosome 16"/>
</dbReference>
<gene>
    <name evidence="13" type="ORF">GOP47_0016884</name>
</gene>
<evidence type="ECO:0000256" key="1">
    <source>
        <dbReference type="ARBA" id="ARBA00001936"/>
    </source>
</evidence>
<dbReference type="GO" id="GO:0004521">
    <property type="term" value="F:RNA endonuclease activity"/>
    <property type="evidence" value="ECO:0007669"/>
    <property type="project" value="InterPro"/>
</dbReference>
<dbReference type="SUPFAM" id="SSF142877">
    <property type="entry name" value="EndoU-like"/>
    <property type="match status" value="1"/>
</dbReference>
<dbReference type="OrthoDB" id="430326at2759"/>
<accession>A0A9D4UIJ2</accession>
<feature type="compositionally biased region" description="Low complexity" evidence="11">
    <location>
        <begin position="85"/>
        <end position="96"/>
    </location>
</feature>
<evidence type="ECO:0000256" key="2">
    <source>
        <dbReference type="ARBA" id="ARBA00010168"/>
    </source>
</evidence>
<proteinExistence type="inferred from homology"/>
<dbReference type="GO" id="GO:0016787">
    <property type="term" value="F:hydrolase activity"/>
    <property type="evidence" value="ECO:0007669"/>
    <property type="project" value="UniProtKB-KW"/>
</dbReference>
<keyword evidence="4" id="KW-0540">Nuclease</keyword>
<dbReference type="GO" id="GO:0003723">
    <property type="term" value="F:RNA binding"/>
    <property type="evidence" value="ECO:0007669"/>
    <property type="project" value="UniProtKB-KW"/>
</dbReference>
<name>A0A9D4UIJ2_ADICA</name>
<evidence type="ECO:0000256" key="7">
    <source>
        <dbReference type="ARBA" id="ARBA00022801"/>
    </source>
</evidence>
<protein>
    <recommendedName>
        <fullName evidence="12">EndoU domain-containing protein</fullName>
    </recommendedName>
</protein>
<dbReference type="Pfam" id="PF09412">
    <property type="entry name" value="XendoU"/>
    <property type="match status" value="1"/>
</dbReference>
<feature type="compositionally biased region" description="Basic and acidic residues" evidence="11">
    <location>
        <begin position="49"/>
        <end position="62"/>
    </location>
</feature>
<dbReference type="InterPro" id="IPR037227">
    <property type="entry name" value="EndoU-like"/>
</dbReference>
<feature type="region of interest" description="Disordered" evidence="11">
    <location>
        <begin position="49"/>
        <end position="132"/>
    </location>
</feature>
<comment type="cofactor">
    <cofactor evidence="1">
        <name>Mn(2+)</name>
        <dbReference type="ChEBI" id="CHEBI:29035"/>
    </cofactor>
</comment>
<dbReference type="InterPro" id="IPR018998">
    <property type="entry name" value="EndoU_C"/>
</dbReference>
<evidence type="ECO:0000256" key="11">
    <source>
        <dbReference type="SAM" id="MobiDB-lite"/>
    </source>
</evidence>
<dbReference type="CDD" id="cd21159">
    <property type="entry name" value="XendoU"/>
    <property type="match status" value="1"/>
</dbReference>
<feature type="compositionally biased region" description="Polar residues" evidence="11">
    <location>
        <begin position="67"/>
        <end position="78"/>
    </location>
</feature>
<keyword evidence="5" id="KW-0479">Metal-binding</keyword>
<evidence type="ECO:0000256" key="3">
    <source>
        <dbReference type="ARBA" id="ARBA00011245"/>
    </source>
</evidence>
<sequence length="404" mass="46009">MDNLISGLLNTALDAASSALHLNKSPPSSPTAGDSTSIDRSTWAEIAAGKDGHQSNHEERPHAWHNPEQQQHGGSWQSADHRRNSSSQSHKQSYSSAVAAYPQQEESHNDDGGGWQSTVNRCNRPNFNNHQTVPDEQWHEFKKPLHEQHYAKPVDEDVDVEPRQEELHNLAAACNRLWELDLNRLTPGLDYEINCGDGKKVYDREDMAENSLFRKVNKDVFRRPTYARFYALLDNYTAKQGEREHVTEEERQEEHAFLEEISRSAPVKYLHEYLAAKRIVSRSHEEFKQQLHSLWFGLYGRCGSRGSSSAFEHVFVGELKSGQGEEVSGFHNWIKFYAEEAAGRIDYQGYILPRRRNCEEPDAQTQCLSIQFTWNGILKPVSSTFIGGQNGLLFPNSARVTMDN</sequence>
<evidence type="ECO:0000256" key="10">
    <source>
        <dbReference type="ARBA" id="ARBA00023239"/>
    </source>
</evidence>
<keyword evidence="14" id="KW-1185">Reference proteome</keyword>
<dbReference type="GO" id="GO:0016829">
    <property type="term" value="F:lyase activity"/>
    <property type="evidence" value="ECO:0007669"/>
    <property type="project" value="UniProtKB-KW"/>
</dbReference>
<evidence type="ECO:0000313" key="14">
    <source>
        <dbReference type="Proteomes" id="UP000886520"/>
    </source>
</evidence>
<organism evidence="13 14">
    <name type="scientific">Adiantum capillus-veneris</name>
    <name type="common">Maidenhair fern</name>
    <dbReference type="NCBI Taxonomy" id="13818"/>
    <lineage>
        <taxon>Eukaryota</taxon>
        <taxon>Viridiplantae</taxon>
        <taxon>Streptophyta</taxon>
        <taxon>Embryophyta</taxon>
        <taxon>Tracheophyta</taxon>
        <taxon>Polypodiopsida</taxon>
        <taxon>Polypodiidae</taxon>
        <taxon>Polypodiales</taxon>
        <taxon>Pteridineae</taxon>
        <taxon>Pteridaceae</taxon>
        <taxon>Vittarioideae</taxon>
        <taxon>Adiantum</taxon>
    </lineage>
</organism>
<evidence type="ECO:0000256" key="8">
    <source>
        <dbReference type="ARBA" id="ARBA00022884"/>
    </source>
</evidence>
<dbReference type="PANTHER" id="PTHR12439:SF11">
    <property type="entry name" value="URIDYLATE-SPECIFIC ENDORIBONUCLEASE"/>
    <property type="match status" value="1"/>
</dbReference>
<evidence type="ECO:0000256" key="5">
    <source>
        <dbReference type="ARBA" id="ARBA00022723"/>
    </source>
</evidence>
<reference evidence="13" key="1">
    <citation type="submission" date="2021-01" db="EMBL/GenBank/DDBJ databases">
        <title>Adiantum capillus-veneris genome.</title>
        <authorList>
            <person name="Fang Y."/>
            <person name="Liao Q."/>
        </authorList>
    </citation>
    <scope>NUCLEOTIDE SEQUENCE</scope>
    <source>
        <strain evidence="13">H3</strain>
        <tissue evidence="13">Leaf</tissue>
    </source>
</reference>
<comment type="similarity">
    <text evidence="2">Belongs to the ENDOU family.</text>
</comment>
<dbReference type="EMBL" id="JABFUD020000016">
    <property type="protein sequence ID" value="KAI5068539.1"/>
    <property type="molecule type" value="Genomic_DNA"/>
</dbReference>